<dbReference type="AlphaFoldDB" id="A0AAN5IEK2"/>
<keyword evidence="2" id="KW-0472">Membrane</keyword>
<sequence length="363" mass="40195">SRGSLLMPHHFVALLLLLIPTVIGQYSPTRVDISNIAFNTPNPFITYFNGANGNGMAVQCECTGSSGQGDAKSQVTKWNQVDNSERYSPCDDMSFEFNNPAEWITITCNVRLRMVDNNDNAFKTISDVVQLFAAQDDENFAPNLYPIQVKATRFPDHTEWVLTASVNKRCSAGEAMNFNCDNRCTAVSCSNQANICCTEQADLDKCTCIDNQGTCAPPSSTPPEDKNDPQICTNEDLYFWIMIGLACLSGLLLILLIICLIYICCALSSEDDARKAQQQQQPETVRPPPPVYLSTPPRDPRYGYRGPPPLDPYGRPEAGYREEYVGVPAPTCSSLRISPSQDTDFDSLAAEWTEPSTRREARV</sequence>
<comment type="caution">
    <text evidence="4">The sequence shown here is derived from an EMBL/GenBank/DDBJ whole genome shotgun (WGS) entry which is preliminary data.</text>
</comment>
<evidence type="ECO:0000313" key="5">
    <source>
        <dbReference type="Proteomes" id="UP001328107"/>
    </source>
</evidence>
<proteinExistence type="predicted"/>
<evidence type="ECO:0000256" key="1">
    <source>
        <dbReference type="SAM" id="MobiDB-lite"/>
    </source>
</evidence>
<reference evidence="5" key="1">
    <citation type="submission" date="2022-10" db="EMBL/GenBank/DDBJ databases">
        <title>Genome assembly of Pristionchus species.</title>
        <authorList>
            <person name="Yoshida K."/>
            <person name="Sommer R.J."/>
        </authorList>
    </citation>
    <scope>NUCLEOTIDE SEQUENCE [LARGE SCALE GENOMIC DNA]</scope>
    <source>
        <strain evidence="5">RS5460</strain>
    </source>
</reference>
<feature type="region of interest" description="Disordered" evidence="1">
    <location>
        <begin position="276"/>
        <end position="318"/>
    </location>
</feature>
<feature type="transmembrane region" description="Helical" evidence="2">
    <location>
        <begin position="237"/>
        <end position="265"/>
    </location>
</feature>
<keyword evidence="3" id="KW-0732">Signal</keyword>
<feature type="signal peptide" evidence="3">
    <location>
        <begin position="1"/>
        <end position="24"/>
    </location>
</feature>
<protein>
    <recommendedName>
        <fullName evidence="6">CUB domain-containing protein</fullName>
    </recommendedName>
</protein>
<feature type="chain" id="PRO_5042863835" description="CUB domain-containing protein" evidence="3">
    <location>
        <begin position="25"/>
        <end position="363"/>
    </location>
</feature>
<organism evidence="4 5">
    <name type="scientific">Pristionchus mayeri</name>
    <dbReference type="NCBI Taxonomy" id="1317129"/>
    <lineage>
        <taxon>Eukaryota</taxon>
        <taxon>Metazoa</taxon>
        <taxon>Ecdysozoa</taxon>
        <taxon>Nematoda</taxon>
        <taxon>Chromadorea</taxon>
        <taxon>Rhabditida</taxon>
        <taxon>Rhabditina</taxon>
        <taxon>Diplogasteromorpha</taxon>
        <taxon>Diplogasteroidea</taxon>
        <taxon>Neodiplogasteridae</taxon>
        <taxon>Pristionchus</taxon>
    </lineage>
</organism>
<evidence type="ECO:0000313" key="4">
    <source>
        <dbReference type="EMBL" id="GMR61170.1"/>
    </source>
</evidence>
<name>A0AAN5IEK2_9BILA</name>
<dbReference type="Proteomes" id="UP001328107">
    <property type="component" value="Unassembled WGS sequence"/>
</dbReference>
<keyword evidence="2" id="KW-0812">Transmembrane</keyword>
<evidence type="ECO:0008006" key="6">
    <source>
        <dbReference type="Google" id="ProtNLM"/>
    </source>
</evidence>
<evidence type="ECO:0000256" key="2">
    <source>
        <dbReference type="SAM" id="Phobius"/>
    </source>
</evidence>
<gene>
    <name evidence="4" type="ORF">PMAYCL1PPCAC_31365</name>
</gene>
<keyword evidence="5" id="KW-1185">Reference proteome</keyword>
<accession>A0AAN5IEK2</accession>
<feature type="non-terminal residue" evidence="4">
    <location>
        <position position="1"/>
    </location>
</feature>
<dbReference type="EMBL" id="BTRK01000006">
    <property type="protein sequence ID" value="GMR61170.1"/>
    <property type="molecule type" value="Genomic_DNA"/>
</dbReference>
<evidence type="ECO:0000256" key="3">
    <source>
        <dbReference type="SAM" id="SignalP"/>
    </source>
</evidence>
<keyword evidence="2" id="KW-1133">Transmembrane helix</keyword>